<keyword evidence="3" id="KW-1185">Reference proteome</keyword>
<dbReference type="Proteomes" id="UP000482800">
    <property type="component" value="Unassembled WGS sequence"/>
</dbReference>
<dbReference type="EMBL" id="BLPF01000003">
    <property type="protein sequence ID" value="GFJ83650.1"/>
    <property type="molecule type" value="Genomic_DNA"/>
</dbReference>
<organism evidence="2 3">
    <name type="scientific">Phytohabitans houttuyneae</name>
    <dbReference type="NCBI Taxonomy" id="1076126"/>
    <lineage>
        <taxon>Bacteria</taxon>
        <taxon>Bacillati</taxon>
        <taxon>Actinomycetota</taxon>
        <taxon>Actinomycetes</taxon>
        <taxon>Micromonosporales</taxon>
        <taxon>Micromonosporaceae</taxon>
    </lineage>
</organism>
<sequence>MVSLHHGWYNCGVNDQVAYPPRPGTPPVPSSPTTRSRAYRVWAQVLLWAPVAFTVIGVALGVGLIAVADADPTNGSAAYGYLGLVAWGVLLVLSPVLLGSFIAGLVMVTRARR</sequence>
<feature type="transmembrane region" description="Helical" evidence="1">
    <location>
        <begin position="79"/>
        <end position="108"/>
    </location>
</feature>
<proteinExistence type="predicted"/>
<gene>
    <name evidence="2" type="ORF">Phou_078300</name>
</gene>
<reference evidence="2 3" key="1">
    <citation type="submission" date="2020-03" db="EMBL/GenBank/DDBJ databases">
        <title>Whole genome shotgun sequence of Phytohabitans houttuyneae NBRC 108639.</title>
        <authorList>
            <person name="Komaki H."/>
            <person name="Tamura T."/>
        </authorList>
    </citation>
    <scope>NUCLEOTIDE SEQUENCE [LARGE SCALE GENOMIC DNA]</scope>
    <source>
        <strain evidence="2 3">NBRC 108639</strain>
    </source>
</reference>
<evidence type="ECO:0000256" key="1">
    <source>
        <dbReference type="SAM" id="Phobius"/>
    </source>
</evidence>
<name>A0A6V8KJP8_9ACTN</name>
<evidence type="ECO:0000313" key="3">
    <source>
        <dbReference type="Proteomes" id="UP000482800"/>
    </source>
</evidence>
<evidence type="ECO:0000313" key="2">
    <source>
        <dbReference type="EMBL" id="GFJ83650.1"/>
    </source>
</evidence>
<keyword evidence="1" id="KW-0472">Membrane</keyword>
<keyword evidence="1" id="KW-1133">Transmembrane helix</keyword>
<keyword evidence="1" id="KW-0812">Transmembrane</keyword>
<dbReference type="AlphaFoldDB" id="A0A6V8KJP8"/>
<comment type="caution">
    <text evidence="2">The sequence shown here is derived from an EMBL/GenBank/DDBJ whole genome shotgun (WGS) entry which is preliminary data.</text>
</comment>
<feature type="transmembrane region" description="Helical" evidence="1">
    <location>
        <begin position="45"/>
        <end position="67"/>
    </location>
</feature>
<reference evidence="2 3" key="2">
    <citation type="submission" date="2020-03" db="EMBL/GenBank/DDBJ databases">
        <authorList>
            <person name="Ichikawa N."/>
            <person name="Kimura A."/>
            <person name="Kitahashi Y."/>
            <person name="Uohara A."/>
        </authorList>
    </citation>
    <scope>NUCLEOTIDE SEQUENCE [LARGE SCALE GENOMIC DNA]</scope>
    <source>
        <strain evidence="2 3">NBRC 108639</strain>
    </source>
</reference>
<protein>
    <submittedName>
        <fullName evidence="2">Uncharacterized protein</fullName>
    </submittedName>
</protein>
<accession>A0A6V8KJP8</accession>